<gene>
    <name evidence="2" type="ORF">Q766_01335</name>
</gene>
<keyword evidence="3" id="KW-1185">Reference proteome</keyword>
<dbReference type="InterPro" id="IPR051680">
    <property type="entry name" value="ATP-dep_Glu-Cys_Ligase-2"/>
</dbReference>
<reference evidence="2 3" key="1">
    <citation type="submission" date="2013-09" db="EMBL/GenBank/DDBJ databases">
        <authorList>
            <person name="Zeng Z."/>
            <person name="Chen C."/>
        </authorList>
    </citation>
    <scope>NUCLEOTIDE SEQUENCE [LARGE SCALE GENOMIC DNA]</scope>
    <source>
        <strain evidence="2 3">WB 4.1-42</strain>
    </source>
</reference>
<dbReference type="Proteomes" id="UP000030111">
    <property type="component" value="Unassembled WGS sequence"/>
</dbReference>
<dbReference type="eggNOG" id="COG2307">
    <property type="taxonomic scope" value="Bacteria"/>
</dbReference>
<comment type="caution">
    <text evidence="2">The sequence shown here is derived from an EMBL/GenBank/DDBJ whole genome shotgun (WGS) entry which is preliminary data.</text>
</comment>
<protein>
    <recommendedName>
        <fullName evidence="1">DUF403 domain-containing protein</fullName>
    </recommendedName>
</protein>
<evidence type="ECO:0000259" key="1">
    <source>
        <dbReference type="Pfam" id="PF04168"/>
    </source>
</evidence>
<evidence type="ECO:0000313" key="2">
    <source>
        <dbReference type="EMBL" id="KGO94784.1"/>
    </source>
</evidence>
<dbReference type="InterPro" id="IPR007296">
    <property type="entry name" value="DUF403"/>
</dbReference>
<dbReference type="STRING" id="1121898.GCA_000422725_00740"/>
<name>A0A0A2MR23_9FLAO</name>
<accession>A0A0A2MR23</accession>
<feature type="domain" description="DUF403" evidence="1">
    <location>
        <begin position="1"/>
        <end position="289"/>
    </location>
</feature>
<sequence>MERTNIHLRNLQTLYIASQDGVPVISWETIYKEYNPGQKSAACTGDSEILQNIFFDNNLEYSLSNNILRARENARSAQDHITKELWQSLNDFYHQMRNPALKAQIANHDPITVFDQFIKQCMHYYGTVDNSMFRGEGFYFLRIGGFIERALQCILLLKRQLMISDISRPEQADPVSWRYLLISLSGYEYYLRANAGSFNVESMYNQILYEDHFPNSVAYSLYQTASFTKSLKKSNLEEQKDSIEFLLGKTIAYLKYNKPEPDTNSRLEFLTQLESGIHEIVQAFDRHYFKVAY</sequence>
<dbReference type="PANTHER" id="PTHR34595:SF7">
    <property type="entry name" value="SLL1039 PROTEIN"/>
    <property type="match status" value="1"/>
</dbReference>
<organism evidence="2 3">
    <name type="scientific">Flavobacterium subsaxonicum WB 4.1-42 = DSM 21790</name>
    <dbReference type="NCBI Taxonomy" id="1121898"/>
    <lineage>
        <taxon>Bacteria</taxon>
        <taxon>Pseudomonadati</taxon>
        <taxon>Bacteroidota</taxon>
        <taxon>Flavobacteriia</taxon>
        <taxon>Flavobacteriales</taxon>
        <taxon>Flavobacteriaceae</taxon>
        <taxon>Flavobacterium</taxon>
    </lineage>
</organism>
<evidence type="ECO:0000313" key="3">
    <source>
        <dbReference type="Proteomes" id="UP000030111"/>
    </source>
</evidence>
<dbReference type="AlphaFoldDB" id="A0A0A2MR23"/>
<dbReference type="EMBL" id="JRLY01000001">
    <property type="protein sequence ID" value="KGO94784.1"/>
    <property type="molecule type" value="Genomic_DNA"/>
</dbReference>
<proteinExistence type="predicted"/>
<dbReference type="PANTHER" id="PTHR34595">
    <property type="entry name" value="BLR5612 PROTEIN"/>
    <property type="match status" value="1"/>
</dbReference>
<dbReference type="Pfam" id="PF04168">
    <property type="entry name" value="Alpha-E"/>
    <property type="match status" value="1"/>
</dbReference>